<dbReference type="Gene3D" id="2.40.70.10">
    <property type="entry name" value="Acid Proteases"/>
    <property type="match status" value="2"/>
</dbReference>
<dbReference type="PROSITE" id="PS00141">
    <property type="entry name" value="ASP_PROTEASE"/>
    <property type="match status" value="1"/>
</dbReference>
<feature type="domain" description="Peptidase A1" evidence="6">
    <location>
        <begin position="72"/>
        <end position="407"/>
    </location>
</feature>
<evidence type="ECO:0000313" key="8">
    <source>
        <dbReference type="Proteomes" id="UP001212997"/>
    </source>
</evidence>
<dbReference type="PANTHER" id="PTHR47966:SF51">
    <property type="entry name" value="BETA-SITE APP-CLEAVING ENZYME, ISOFORM A-RELATED"/>
    <property type="match status" value="1"/>
</dbReference>
<dbReference type="InterPro" id="IPR033121">
    <property type="entry name" value="PEPTIDASE_A1"/>
</dbReference>
<feature type="signal peptide" evidence="5">
    <location>
        <begin position="1"/>
        <end position="22"/>
    </location>
</feature>
<keyword evidence="4" id="KW-0812">Transmembrane</keyword>
<sequence length="568" mass="62013">MRSLLPLSLLIFIFGFSSSSYANTLPFIVRTTNPFASSNLASRAFTSQPANNNTIPVSDVAIPLSNTHNAEYIANITLGGRTIPVLIDTGSSDLWVTGTVPNTKDTLKATSLNYAVGTAAGDINQADLEFAGYKVSQQAYLLVQNTSTFNMDIKSQGFEGLIGLGPNSGSAILDEIDKDWANSVLTNIFSQNTTTQNYLTVMLDRLEDPGNIISGQLTISKVVPGFENITDMPKLAVDEVHKLTDLDQHWQTYTDVDGIIGPDGQPIKVKSIVPSAPKGRLVVVLDTGYTLPQVPRALADAIYGRVQGAQYNEHSGVWTVPCGQEVNLTFKFGGIEYPIHPLDTSSSDFNMVDATGTPVCVGTFQPITSAFSLLGEYDIILGMAFMRNVYSLFDYGDWLENSKVKKGDPYIQLLSVTDKAAAHADFVKVRLGGVDTTGDAAHQLLPADQGKSSPVPAGEKKKLSLTFRPFRYQEKVLSRWPYILLGCLIFVILMIILIVWKCCQARKRRIARKKAKAAKMGIETPAKPNLTVYNQVDASSSTVHLKTMGSSYQYDDDPYSLSPHKERV</sequence>
<name>A0AAD5V0Z4_9APHY</name>
<keyword evidence="3" id="KW-0645">Protease</keyword>
<proteinExistence type="inferred from homology"/>
<dbReference type="AlphaFoldDB" id="A0AAD5V0Z4"/>
<comment type="similarity">
    <text evidence="1 3">Belongs to the peptidase A1 family.</text>
</comment>
<dbReference type="PRINTS" id="PR00792">
    <property type="entry name" value="PEPSIN"/>
</dbReference>
<gene>
    <name evidence="7" type="ORF">NLI96_g6584</name>
</gene>
<dbReference type="PROSITE" id="PS51767">
    <property type="entry name" value="PEPTIDASE_A1"/>
    <property type="match status" value="1"/>
</dbReference>
<dbReference type="CDD" id="cd05471">
    <property type="entry name" value="pepsin_like"/>
    <property type="match status" value="1"/>
</dbReference>
<dbReference type="InterPro" id="IPR001969">
    <property type="entry name" value="Aspartic_peptidase_AS"/>
</dbReference>
<feature type="transmembrane region" description="Helical" evidence="4">
    <location>
        <begin position="480"/>
        <end position="500"/>
    </location>
</feature>
<keyword evidence="4" id="KW-0472">Membrane</keyword>
<evidence type="ECO:0000259" key="6">
    <source>
        <dbReference type="PROSITE" id="PS51767"/>
    </source>
</evidence>
<dbReference type="InterPro" id="IPR001461">
    <property type="entry name" value="Aspartic_peptidase_A1"/>
</dbReference>
<reference evidence="7" key="1">
    <citation type="submission" date="2022-07" db="EMBL/GenBank/DDBJ databases">
        <title>Genome Sequence of Physisporinus lineatus.</title>
        <authorList>
            <person name="Buettner E."/>
        </authorList>
    </citation>
    <scope>NUCLEOTIDE SEQUENCE</scope>
    <source>
        <strain evidence="7">VT162</strain>
    </source>
</reference>
<evidence type="ECO:0000256" key="4">
    <source>
        <dbReference type="SAM" id="Phobius"/>
    </source>
</evidence>
<keyword evidence="4" id="KW-1133">Transmembrane helix</keyword>
<evidence type="ECO:0000313" key="7">
    <source>
        <dbReference type="EMBL" id="KAJ3483030.1"/>
    </source>
</evidence>
<protein>
    <recommendedName>
        <fullName evidence="6">Peptidase A1 domain-containing protein</fullName>
    </recommendedName>
</protein>
<dbReference type="InterPro" id="IPR034164">
    <property type="entry name" value="Pepsin-like_dom"/>
</dbReference>
<dbReference type="PANTHER" id="PTHR47966">
    <property type="entry name" value="BETA-SITE APP-CLEAVING ENZYME, ISOFORM A-RELATED"/>
    <property type="match status" value="1"/>
</dbReference>
<feature type="chain" id="PRO_5042031756" description="Peptidase A1 domain-containing protein" evidence="5">
    <location>
        <begin position="23"/>
        <end position="568"/>
    </location>
</feature>
<evidence type="ECO:0000256" key="3">
    <source>
        <dbReference type="RuleBase" id="RU000454"/>
    </source>
</evidence>
<dbReference type="InterPro" id="IPR021109">
    <property type="entry name" value="Peptidase_aspartic_dom_sf"/>
</dbReference>
<evidence type="ECO:0000256" key="2">
    <source>
        <dbReference type="ARBA" id="ARBA00022750"/>
    </source>
</evidence>
<accession>A0AAD5V0Z4</accession>
<dbReference type="EMBL" id="JANAWD010000245">
    <property type="protein sequence ID" value="KAJ3483030.1"/>
    <property type="molecule type" value="Genomic_DNA"/>
</dbReference>
<dbReference type="GO" id="GO:0006508">
    <property type="term" value="P:proteolysis"/>
    <property type="evidence" value="ECO:0007669"/>
    <property type="project" value="UniProtKB-KW"/>
</dbReference>
<dbReference type="Proteomes" id="UP001212997">
    <property type="component" value="Unassembled WGS sequence"/>
</dbReference>
<keyword evidence="8" id="KW-1185">Reference proteome</keyword>
<organism evidence="7 8">
    <name type="scientific">Meripilus lineatus</name>
    <dbReference type="NCBI Taxonomy" id="2056292"/>
    <lineage>
        <taxon>Eukaryota</taxon>
        <taxon>Fungi</taxon>
        <taxon>Dikarya</taxon>
        <taxon>Basidiomycota</taxon>
        <taxon>Agaricomycotina</taxon>
        <taxon>Agaricomycetes</taxon>
        <taxon>Polyporales</taxon>
        <taxon>Meripilaceae</taxon>
        <taxon>Meripilus</taxon>
    </lineage>
</organism>
<evidence type="ECO:0000256" key="1">
    <source>
        <dbReference type="ARBA" id="ARBA00007447"/>
    </source>
</evidence>
<dbReference type="GO" id="GO:0004190">
    <property type="term" value="F:aspartic-type endopeptidase activity"/>
    <property type="evidence" value="ECO:0007669"/>
    <property type="project" value="UniProtKB-KW"/>
</dbReference>
<dbReference type="Pfam" id="PF00026">
    <property type="entry name" value="Asp"/>
    <property type="match status" value="1"/>
</dbReference>
<keyword evidence="5" id="KW-0732">Signal</keyword>
<keyword evidence="3" id="KW-0378">Hydrolase</keyword>
<evidence type="ECO:0000256" key="5">
    <source>
        <dbReference type="SAM" id="SignalP"/>
    </source>
</evidence>
<keyword evidence="2 3" id="KW-0064">Aspartyl protease</keyword>
<dbReference type="SUPFAM" id="SSF50630">
    <property type="entry name" value="Acid proteases"/>
    <property type="match status" value="1"/>
</dbReference>
<comment type="caution">
    <text evidence="7">The sequence shown here is derived from an EMBL/GenBank/DDBJ whole genome shotgun (WGS) entry which is preliminary data.</text>
</comment>